<dbReference type="InterPro" id="IPR008926">
    <property type="entry name" value="RNR_R1-su_N"/>
</dbReference>
<dbReference type="Gene3D" id="3.20.70.20">
    <property type="match status" value="1"/>
</dbReference>
<evidence type="ECO:0000256" key="2">
    <source>
        <dbReference type="ARBA" id="ARBA00022840"/>
    </source>
</evidence>
<dbReference type="PANTHER" id="PTHR11573:SF6">
    <property type="entry name" value="RIBONUCLEOSIDE-DIPHOSPHATE REDUCTASE LARGE SUBUNIT"/>
    <property type="match status" value="1"/>
</dbReference>
<dbReference type="Pfam" id="PF03477">
    <property type="entry name" value="ATP-cone"/>
    <property type="match status" value="1"/>
</dbReference>
<dbReference type="GO" id="GO:0005524">
    <property type="term" value="F:ATP binding"/>
    <property type="evidence" value="ECO:0007669"/>
    <property type="project" value="UniProtKB-KW"/>
</dbReference>
<dbReference type="EMBL" id="UINC01096322">
    <property type="protein sequence ID" value="SVC53111.1"/>
    <property type="molecule type" value="Genomic_DNA"/>
</dbReference>
<dbReference type="InterPro" id="IPR005144">
    <property type="entry name" value="ATP-cone_dom"/>
</dbReference>
<sequence>MLVTKRNGSKEQFSVEKIHRVVEWATKGINGVSFSDIEMNANLSIHDAIETSKIHQILIKSANDLISTSSPNYQYVAARLLNMQLRKEVWGGDKPIKFLLFLKRSTDNGIYDPTFVKKWSNDDIEILGNYINHNRDDSFTYAGLQQMIDKDLVKNRSTGTLHETPQFAYMSIAMCLFDN</sequence>
<dbReference type="InterPro" id="IPR039718">
    <property type="entry name" value="Rrm1"/>
</dbReference>
<protein>
    <recommendedName>
        <fullName evidence="3">ATP-cone domain-containing protein</fullName>
    </recommendedName>
</protein>
<dbReference type="AlphaFoldDB" id="A0A382N0L4"/>
<proteinExistence type="predicted"/>
<gene>
    <name evidence="4" type="ORF">METZ01_LOCUS305965</name>
</gene>
<dbReference type="GO" id="GO:0009263">
    <property type="term" value="P:deoxyribonucleotide biosynthetic process"/>
    <property type="evidence" value="ECO:0007669"/>
    <property type="project" value="TreeGrafter"/>
</dbReference>
<accession>A0A382N0L4</accession>
<reference evidence="4" key="1">
    <citation type="submission" date="2018-05" db="EMBL/GenBank/DDBJ databases">
        <authorList>
            <person name="Lanie J.A."/>
            <person name="Ng W.-L."/>
            <person name="Kazmierczak K.M."/>
            <person name="Andrzejewski T.M."/>
            <person name="Davidsen T.M."/>
            <person name="Wayne K.J."/>
            <person name="Tettelin H."/>
            <person name="Glass J.I."/>
            <person name="Rusch D."/>
            <person name="Podicherti R."/>
            <person name="Tsui H.-C.T."/>
            <person name="Winkler M.E."/>
        </authorList>
    </citation>
    <scope>NUCLEOTIDE SEQUENCE</scope>
</reference>
<dbReference type="GO" id="GO:0005971">
    <property type="term" value="C:ribonucleoside-diphosphate reductase complex"/>
    <property type="evidence" value="ECO:0007669"/>
    <property type="project" value="TreeGrafter"/>
</dbReference>
<keyword evidence="2" id="KW-0067">ATP-binding</keyword>
<name>A0A382N0L4_9ZZZZ</name>
<keyword evidence="1" id="KW-0547">Nucleotide-binding</keyword>
<dbReference type="GO" id="GO:0004748">
    <property type="term" value="F:ribonucleoside-diphosphate reductase activity, thioredoxin disulfide as acceptor"/>
    <property type="evidence" value="ECO:0007669"/>
    <property type="project" value="TreeGrafter"/>
</dbReference>
<feature type="non-terminal residue" evidence="4">
    <location>
        <position position="179"/>
    </location>
</feature>
<feature type="domain" description="ATP-cone" evidence="3">
    <location>
        <begin position="1"/>
        <end position="91"/>
    </location>
</feature>
<dbReference type="PROSITE" id="PS51161">
    <property type="entry name" value="ATP_CONE"/>
    <property type="match status" value="1"/>
</dbReference>
<evidence type="ECO:0000313" key="4">
    <source>
        <dbReference type="EMBL" id="SVC53111.1"/>
    </source>
</evidence>
<organism evidence="4">
    <name type="scientific">marine metagenome</name>
    <dbReference type="NCBI Taxonomy" id="408172"/>
    <lineage>
        <taxon>unclassified sequences</taxon>
        <taxon>metagenomes</taxon>
        <taxon>ecological metagenomes</taxon>
    </lineage>
</organism>
<evidence type="ECO:0000256" key="1">
    <source>
        <dbReference type="ARBA" id="ARBA00022741"/>
    </source>
</evidence>
<dbReference type="PANTHER" id="PTHR11573">
    <property type="entry name" value="RIBONUCLEOSIDE-DIPHOSPHATE REDUCTASE LARGE CHAIN"/>
    <property type="match status" value="1"/>
</dbReference>
<evidence type="ECO:0000259" key="3">
    <source>
        <dbReference type="PROSITE" id="PS51161"/>
    </source>
</evidence>
<dbReference type="SUPFAM" id="SSF48168">
    <property type="entry name" value="R1 subunit of ribonucleotide reductase, N-terminal domain"/>
    <property type="match status" value="1"/>
</dbReference>